<organism evidence="1 2">
    <name type="scientific">Dryococelus australis</name>
    <dbReference type="NCBI Taxonomy" id="614101"/>
    <lineage>
        <taxon>Eukaryota</taxon>
        <taxon>Metazoa</taxon>
        <taxon>Ecdysozoa</taxon>
        <taxon>Arthropoda</taxon>
        <taxon>Hexapoda</taxon>
        <taxon>Insecta</taxon>
        <taxon>Pterygota</taxon>
        <taxon>Neoptera</taxon>
        <taxon>Polyneoptera</taxon>
        <taxon>Phasmatodea</taxon>
        <taxon>Verophasmatodea</taxon>
        <taxon>Anareolatae</taxon>
        <taxon>Phasmatidae</taxon>
        <taxon>Eurycanthinae</taxon>
        <taxon>Dryococelus</taxon>
    </lineage>
</organism>
<comment type="caution">
    <text evidence="1">The sequence shown here is derived from an EMBL/GenBank/DDBJ whole genome shotgun (WGS) entry which is preliminary data.</text>
</comment>
<protein>
    <submittedName>
        <fullName evidence="1">Uncharacterized protein</fullName>
    </submittedName>
</protein>
<dbReference type="EMBL" id="JARBHB010000001">
    <property type="protein sequence ID" value="KAJ8896253.1"/>
    <property type="molecule type" value="Genomic_DNA"/>
</dbReference>
<accession>A0ABQ9IHT5</accession>
<evidence type="ECO:0000313" key="2">
    <source>
        <dbReference type="Proteomes" id="UP001159363"/>
    </source>
</evidence>
<reference evidence="1 2" key="1">
    <citation type="submission" date="2023-02" db="EMBL/GenBank/DDBJ databases">
        <title>LHISI_Scaffold_Assembly.</title>
        <authorList>
            <person name="Stuart O.P."/>
            <person name="Cleave R."/>
            <person name="Magrath M.J.L."/>
            <person name="Mikheyev A.S."/>
        </authorList>
    </citation>
    <scope>NUCLEOTIDE SEQUENCE [LARGE SCALE GENOMIC DNA]</scope>
    <source>
        <strain evidence="1">Daus_M_001</strain>
        <tissue evidence="1">Leg muscle</tissue>
    </source>
</reference>
<proteinExistence type="predicted"/>
<name>A0ABQ9IHT5_9NEOP</name>
<gene>
    <name evidence="1" type="ORF">PR048_001596</name>
</gene>
<evidence type="ECO:0000313" key="1">
    <source>
        <dbReference type="EMBL" id="KAJ8896253.1"/>
    </source>
</evidence>
<keyword evidence="2" id="KW-1185">Reference proteome</keyword>
<sequence>MNGYLRSTQIDVRKDHPFTLYAHCSAPTLKLAIEDSRSLPAIRNDIGTFQSVGSFFRISTKLPYFSKQPSKNSYLYLLKCISLAFQENLEANCAISTEDLRLRQQGSSTESSSAVFCNN</sequence>
<dbReference type="Proteomes" id="UP001159363">
    <property type="component" value="Chromosome 1"/>
</dbReference>